<dbReference type="GO" id="GO:0005737">
    <property type="term" value="C:cytoplasm"/>
    <property type="evidence" value="ECO:0007669"/>
    <property type="project" value="UniProtKB-SubCell"/>
</dbReference>
<evidence type="ECO:0000256" key="3">
    <source>
        <dbReference type="ARBA" id="ARBA00022598"/>
    </source>
</evidence>
<dbReference type="InterPro" id="IPR011063">
    <property type="entry name" value="TilS/TtcA_N"/>
</dbReference>
<dbReference type="SUPFAM" id="SSF56037">
    <property type="entry name" value="PheT/TilS domain"/>
    <property type="match status" value="1"/>
</dbReference>
<proteinExistence type="inferred from homology"/>
<dbReference type="STRING" id="1302272.FC96_GL000802"/>
<comment type="catalytic activity">
    <reaction evidence="7 8">
        <text>cytidine(34) in tRNA(Ile2) + L-lysine + ATP = lysidine(34) in tRNA(Ile2) + AMP + diphosphate + H(+)</text>
        <dbReference type="Rhea" id="RHEA:43744"/>
        <dbReference type="Rhea" id="RHEA-COMP:10625"/>
        <dbReference type="Rhea" id="RHEA-COMP:10670"/>
        <dbReference type="ChEBI" id="CHEBI:15378"/>
        <dbReference type="ChEBI" id="CHEBI:30616"/>
        <dbReference type="ChEBI" id="CHEBI:32551"/>
        <dbReference type="ChEBI" id="CHEBI:33019"/>
        <dbReference type="ChEBI" id="CHEBI:82748"/>
        <dbReference type="ChEBI" id="CHEBI:83665"/>
        <dbReference type="ChEBI" id="CHEBI:456215"/>
        <dbReference type="EC" id="6.3.4.19"/>
    </reaction>
</comment>
<keyword evidence="11" id="KW-1185">Reference proteome</keyword>
<dbReference type="Pfam" id="PF09179">
    <property type="entry name" value="TilS"/>
    <property type="match status" value="1"/>
</dbReference>
<dbReference type="EC" id="6.3.4.19" evidence="8"/>
<dbReference type="InterPro" id="IPR015262">
    <property type="entry name" value="tRNA_Ile_lys_synt_subst-bd"/>
</dbReference>
<accession>A0A0R1HKK6</accession>
<dbReference type="EMBL" id="AZCX01000013">
    <property type="protein sequence ID" value="KRK47036.1"/>
    <property type="molecule type" value="Genomic_DNA"/>
</dbReference>
<dbReference type="InterPro" id="IPR012796">
    <property type="entry name" value="Lysidine-tRNA-synth_C"/>
</dbReference>
<name>A0A0R1HKK6_9LACO</name>
<evidence type="ECO:0000313" key="10">
    <source>
        <dbReference type="EMBL" id="KRK47036.1"/>
    </source>
</evidence>
<evidence type="ECO:0000259" key="9">
    <source>
        <dbReference type="SMART" id="SM00977"/>
    </source>
</evidence>
<dbReference type="PANTHER" id="PTHR43033:SF1">
    <property type="entry name" value="TRNA(ILE)-LYSIDINE SYNTHASE-RELATED"/>
    <property type="match status" value="1"/>
</dbReference>
<dbReference type="InterPro" id="IPR012795">
    <property type="entry name" value="tRNA_Ile_lys_synt_N"/>
</dbReference>
<evidence type="ECO:0000256" key="2">
    <source>
        <dbReference type="ARBA" id="ARBA00022490"/>
    </source>
</evidence>
<dbReference type="GO" id="GO:0032267">
    <property type="term" value="F:tRNA(Ile)-lysidine synthase activity"/>
    <property type="evidence" value="ECO:0007669"/>
    <property type="project" value="UniProtKB-EC"/>
</dbReference>
<dbReference type="GO" id="GO:0006400">
    <property type="term" value="P:tRNA modification"/>
    <property type="evidence" value="ECO:0007669"/>
    <property type="project" value="UniProtKB-UniRule"/>
</dbReference>
<evidence type="ECO:0000313" key="11">
    <source>
        <dbReference type="Proteomes" id="UP000050911"/>
    </source>
</evidence>
<dbReference type="NCBIfam" id="TIGR02432">
    <property type="entry name" value="lysidine_TilS_N"/>
    <property type="match status" value="1"/>
</dbReference>
<evidence type="ECO:0000256" key="4">
    <source>
        <dbReference type="ARBA" id="ARBA00022694"/>
    </source>
</evidence>
<dbReference type="PANTHER" id="PTHR43033">
    <property type="entry name" value="TRNA(ILE)-LYSIDINE SYNTHASE-RELATED"/>
    <property type="match status" value="1"/>
</dbReference>
<evidence type="ECO:0000256" key="8">
    <source>
        <dbReference type="HAMAP-Rule" id="MF_01161"/>
    </source>
</evidence>
<keyword evidence="4 8" id="KW-0819">tRNA processing</keyword>
<sequence>MIKMTLLQRLTQTVLTAGWWSAGAPVIVAVSTGVDSMMLLTSLQQLPDTVRPRLIVAHVNHQLRAQSTEEQAFLAAYCHRHHLTLETGVWSLADHPKTGIEAAARDFRYRFFDQVMRRHQAKVLVTAHHADDQVETILMKLIRGGDLSQLCGIDRQRPFGDGQLVRPFLSEPKQTLLAAAKKAGLKWYEDATNHEPTTVRNELRTELIPALEKINPQVKAHILDYQKQLAETMAVAQEAVAADWPQIFNDQDQGRVANWSMLSMTKQRAVLRELLMRHQLVVKNDQLTEMGQLLRNRDRPQGQLSLTAGWQFVKRYNSFYLSKGLKLGKKTDFDQQNMVVSKQWTRLMNSAVRVVLKVDSGWKESARDTMTVSLAPSDFPLVVRAGVADDQITLKTGGHKTLRRLWIDRHLPVETRSTIPVVTTANGEVLWVLGVQRSARPIEPSQSIFQIQFKQKGKGEADE</sequence>
<comment type="caution">
    <text evidence="8">Lacks conserved residue(s) required for the propagation of feature annotation.</text>
</comment>
<evidence type="ECO:0000256" key="5">
    <source>
        <dbReference type="ARBA" id="ARBA00022741"/>
    </source>
</evidence>
<comment type="function">
    <text evidence="8">Ligates lysine onto the cytidine present at position 34 of the AUA codon-specific tRNA(Ile) that contains the anticodon CAU, in an ATP-dependent manner. Cytidine is converted to lysidine, thus changing the amino acid specificity of the tRNA from methionine to isoleucine.</text>
</comment>
<keyword evidence="3 8" id="KW-0436">Ligase</keyword>
<dbReference type="AlphaFoldDB" id="A0A0R1HKK6"/>
<comment type="caution">
    <text evidence="10">The sequence shown here is derived from an EMBL/GenBank/DDBJ whole genome shotgun (WGS) entry which is preliminary data.</text>
</comment>
<dbReference type="Gene3D" id="3.40.50.620">
    <property type="entry name" value="HUPs"/>
    <property type="match status" value="1"/>
</dbReference>
<dbReference type="HAMAP" id="MF_01161">
    <property type="entry name" value="tRNA_Ile_lys_synt"/>
    <property type="match status" value="1"/>
</dbReference>
<comment type="subcellular location">
    <subcellularLocation>
        <location evidence="1 8">Cytoplasm</location>
    </subcellularLocation>
</comment>
<dbReference type="InterPro" id="IPR014729">
    <property type="entry name" value="Rossmann-like_a/b/a_fold"/>
</dbReference>
<comment type="similarity">
    <text evidence="8">Belongs to the tRNA(Ile)-lysidine synthase family.</text>
</comment>
<dbReference type="Pfam" id="PF11734">
    <property type="entry name" value="TilS_C"/>
    <property type="match status" value="1"/>
</dbReference>
<protein>
    <recommendedName>
        <fullName evidence="8">tRNA(Ile)-lysidine synthase</fullName>
        <ecNumber evidence="8">6.3.4.19</ecNumber>
    </recommendedName>
    <alternativeName>
        <fullName evidence="8">tRNA(Ile)-2-lysyl-cytidine synthase</fullName>
    </alternativeName>
    <alternativeName>
        <fullName evidence="8">tRNA(Ile)-lysidine synthetase</fullName>
    </alternativeName>
</protein>
<gene>
    <name evidence="8" type="primary">tilS</name>
    <name evidence="10" type="ORF">FC96_GL000802</name>
</gene>
<evidence type="ECO:0000256" key="6">
    <source>
        <dbReference type="ARBA" id="ARBA00022840"/>
    </source>
</evidence>
<dbReference type="CDD" id="cd01992">
    <property type="entry name" value="TilS_N"/>
    <property type="match status" value="1"/>
</dbReference>
<dbReference type="InterPro" id="IPR012094">
    <property type="entry name" value="tRNA_Ile_lys_synt"/>
</dbReference>
<feature type="domain" description="Lysidine-tRNA(Ile) synthetase C-terminal" evidence="9">
    <location>
        <begin position="381"/>
        <end position="451"/>
    </location>
</feature>
<dbReference type="Pfam" id="PF01171">
    <property type="entry name" value="ATP_bind_3"/>
    <property type="match status" value="1"/>
</dbReference>
<evidence type="ECO:0000256" key="1">
    <source>
        <dbReference type="ARBA" id="ARBA00004496"/>
    </source>
</evidence>
<reference evidence="10 11" key="1">
    <citation type="journal article" date="2015" name="Genome Announc.">
        <title>Expanding the biotechnology potential of lactobacilli through comparative genomics of 213 strains and associated genera.</title>
        <authorList>
            <person name="Sun Z."/>
            <person name="Harris H.M."/>
            <person name="McCann A."/>
            <person name="Guo C."/>
            <person name="Argimon S."/>
            <person name="Zhang W."/>
            <person name="Yang X."/>
            <person name="Jeffery I.B."/>
            <person name="Cooney J.C."/>
            <person name="Kagawa T.F."/>
            <person name="Liu W."/>
            <person name="Song Y."/>
            <person name="Salvetti E."/>
            <person name="Wrobel A."/>
            <person name="Rasinkangas P."/>
            <person name="Parkhill J."/>
            <person name="Rea M.C."/>
            <person name="O'Sullivan O."/>
            <person name="Ritari J."/>
            <person name="Douillard F.P."/>
            <person name="Paul Ross R."/>
            <person name="Yang R."/>
            <person name="Briner A.E."/>
            <person name="Felis G.E."/>
            <person name="de Vos W.M."/>
            <person name="Barrangou R."/>
            <person name="Klaenhammer T.R."/>
            <person name="Caufield P.W."/>
            <person name="Cui Y."/>
            <person name="Zhang H."/>
            <person name="O'Toole P.W."/>
        </authorList>
    </citation>
    <scope>NUCLEOTIDE SEQUENCE [LARGE SCALE GENOMIC DNA]</scope>
    <source>
        <strain evidence="10 11">JCM 15530</strain>
    </source>
</reference>
<evidence type="ECO:0000256" key="7">
    <source>
        <dbReference type="ARBA" id="ARBA00048539"/>
    </source>
</evidence>
<keyword evidence="6" id="KW-0067">ATP-binding</keyword>
<dbReference type="SUPFAM" id="SSF52402">
    <property type="entry name" value="Adenine nucleotide alpha hydrolases-like"/>
    <property type="match status" value="1"/>
</dbReference>
<dbReference type="Proteomes" id="UP000050911">
    <property type="component" value="Unassembled WGS sequence"/>
</dbReference>
<dbReference type="GO" id="GO:0005524">
    <property type="term" value="F:ATP binding"/>
    <property type="evidence" value="ECO:0007669"/>
    <property type="project" value="UniProtKB-KW"/>
</dbReference>
<keyword evidence="5" id="KW-0547">Nucleotide-binding</keyword>
<dbReference type="NCBIfam" id="TIGR02433">
    <property type="entry name" value="lysidine_TilS_C"/>
    <property type="match status" value="1"/>
</dbReference>
<keyword evidence="2 8" id="KW-0963">Cytoplasm</keyword>
<organism evidence="10 11">
    <name type="scientific">Secundilactobacillus kimchicus JCM 15530</name>
    <dbReference type="NCBI Taxonomy" id="1302272"/>
    <lineage>
        <taxon>Bacteria</taxon>
        <taxon>Bacillati</taxon>
        <taxon>Bacillota</taxon>
        <taxon>Bacilli</taxon>
        <taxon>Lactobacillales</taxon>
        <taxon>Lactobacillaceae</taxon>
        <taxon>Secundilactobacillus</taxon>
    </lineage>
</organism>
<dbReference type="SMART" id="SM00977">
    <property type="entry name" value="TilS_C"/>
    <property type="match status" value="1"/>
</dbReference>
<dbReference type="PATRIC" id="fig|1302272.5.peg.802"/>